<dbReference type="InterPro" id="IPR001594">
    <property type="entry name" value="Palmitoyltrfase_DHHC"/>
</dbReference>
<keyword evidence="8" id="KW-0012">Acyltransferase</keyword>
<keyword evidence="4 8" id="KW-1133">Transmembrane helix</keyword>
<dbReference type="PANTHER" id="PTHR24161:SF17">
    <property type="entry name" value="PALMITOYLTRANSFERASE"/>
    <property type="match status" value="1"/>
</dbReference>
<reference evidence="10" key="1">
    <citation type="journal article" date="2013" name="Nature">
        <title>The genomes of four tapeworm species reveal adaptations to parasitism.</title>
        <authorList>
            <person name="Tsai I.J."/>
            <person name="Zarowiecki M."/>
            <person name="Holroyd N."/>
            <person name="Garciarrubio A."/>
            <person name="Sanchez-Flores A."/>
            <person name="Brooks K.L."/>
            <person name="Tracey A."/>
            <person name="Bobes R.J."/>
            <person name="Fragoso G."/>
            <person name="Sciutto E."/>
            <person name="Aslett M."/>
            <person name="Beasley H."/>
            <person name="Bennett H.M."/>
            <person name="Cai J."/>
            <person name="Camicia F."/>
            <person name="Clark R."/>
            <person name="Cucher M."/>
            <person name="De Silva N."/>
            <person name="Day T.A."/>
            <person name="Deplazes P."/>
            <person name="Estrada K."/>
            <person name="Fernandez C."/>
            <person name="Holland P.W."/>
            <person name="Hou J."/>
            <person name="Hu S."/>
            <person name="Huckvale T."/>
            <person name="Hung S.S."/>
            <person name="Kamenetzky L."/>
            <person name="Keane J.A."/>
            <person name="Kiss F."/>
            <person name="Koziol U."/>
            <person name="Lambert O."/>
            <person name="Liu K."/>
            <person name="Luo X."/>
            <person name="Luo Y."/>
            <person name="Macchiaroli N."/>
            <person name="Nichol S."/>
            <person name="Paps J."/>
            <person name="Parkinson J."/>
            <person name="Pouchkina-Stantcheva N."/>
            <person name="Riddiford N."/>
            <person name="Rosenzvit M."/>
            <person name="Salinas G."/>
            <person name="Wasmuth J.D."/>
            <person name="Zamanian M."/>
            <person name="Zheng Y."/>
            <person name="Cai X."/>
            <person name="Soberon X."/>
            <person name="Olson P.D."/>
            <person name="Laclette J.P."/>
            <person name="Brehm K."/>
            <person name="Berriman M."/>
            <person name="Garciarrubio A."/>
            <person name="Bobes R.J."/>
            <person name="Fragoso G."/>
            <person name="Sanchez-Flores A."/>
            <person name="Estrada K."/>
            <person name="Cevallos M.A."/>
            <person name="Morett E."/>
            <person name="Gonzalez V."/>
            <person name="Portillo T."/>
            <person name="Ochoa-Leyva A."/>
            <person name="Jose M.V."/>
            <person name="Sciutto E."/>
            <person name="Landa A."/>
            <person name="Jimenez L."/>
            <person name="Valdes V."/>
            <person name="Carrero J.C."/>
            <person name="Larralde C."/>
            <person name="Morales-Montor J."/>
            <person name="Limon-Lason J."/>
            <person name="Soberon X."/>
            <person name="Laclette J.P."/>
        </authorList>
    </citation>
    <scope>NUCLEOTIDE SEQUENCE [LARGE SCALE GENOMIC DNA]</scope>
</reference>
<dbReference type="EC" id="2.3.1.225" evidence="8"/>
<protein>
    <recommendedName>
        <fullName evidence="8">Palmitoyltransferase</fullName>
        <ecNumber evidence="8">2.3.1.225</ecNumber>
    </recommendedName>
</protein>
<dbReference type="OrthoDB" id="163438at2759"/>
<dbReference type="PROSITE" id="PS50088">
    <property type="entry name" value="ANK_REPEAT"/>
    <property type="match status" value="1"/>
</dbReference>
<evidence type="ECO:0000256" key="2">
    <source>
        <dbReference type="ARBA" id="ARBA00022692"/>
    </source>
</evidence>
<reference evidence="10" key="2">
    <citation type="submission" date="2015-11" db="EMBL/GenBank/DDBJ databases">
        <authorList>
            <person name="Zhang Y."/>
            <person name="Guo Z."/>
        </authorList>
    </citation>
    <scope>NUCLEOTIDE SEQUENCE</scope>
</reference>
<proteinExistence type="inferred from homology"/>
<feature type="transmembrane region" description="Helical" evidence="8">
    <location>
        <begin position="480"/>
        <end position="503"/>
    </location>
</feature>
<keyword evidence="11" id="KW-1185">Reference proteome</keyword>
<accession>A0A068YIA7</accession>
<dbReference type="STRING" id="6211.A0A068YIA7"/>
<sequence length="581" mass="65565">MYLSIDRYKIAKAPHLCDDILVNPIFKEARFGKLKKLKKYLESRPELLTITDAFKDTLLHHAAFGGAFKTAAYLDSSNSSLNSPNAIGQCPFMTSCQSGSFETAALLLCRCKDVNQSDKTKLSAIHLACRSGNTALVSMLIFCGATLEALDSDNSLPLHFAAQSGGPNICSLLLRFFPEAVEYQDTRKNTPLHVACGGGNMATASGILRAALYPPSILLKITNAGTLCTVSVKRDYDVTLRNEEGQTPEHVAGRRGYYELAALIQNELYKSGNARHTSTSPSQISLIIYELLDVGYFFGVALPLSAFIYRSAVALSATESTVFICMNVFLWVCYFMEVYKNPGFLPTNTLEYEKEMRELFVECRRLQKRTNLLAEVETPQTELLPLQVQALRRSIRILKRRLSSLCHTCGCIKPIRTKHCSLCNRCVKVMDHHCPVTDNCVGQDNRVWFLLTSIMVTIVSSWIGWLAVRYWQKADSTSLYEIMTLVLLSIGWMFGLNACFMTVGRPHYMIISSAIFNMTTNELTNWRRYEHFGTAKTGFRNPFDQGYWSNVVEFFRPRHYETERELYKHSTTDGGRYPFVV</sequence>
<comment type="subcellular location">
    <subcellularLocation>
        <location evidence="1">Membrane</location>
        <topology evidence="1">Multi-pass membrane protein</topology>
    </subcellularLocation>
</comment>
<keyword evidence="3" id="KW-0677">Repeat</keyword>
<comment type="domain">
    <text evidence="8">The DHHC domain is required for palmitoyltransferase activity.</text>
</comment>
<dbReference type="GO" id="GO:0019706">
    <property type="term" value="F:protein-cysteine S-palmitoyltransferase activity"/>
    <property type="evidence" value="ECO:0007669"/>
    <property type="project" value="UniProtKB-EC"/>
</dbReference>
<evidence type="ECO:0000259" key="9">
    <source>
        <dbReference type="Pfam" id="PF01529"/>
    </source>
</evidence>
<evidence type="ECO:0000313" key="11">
    <source>
        <dbReference type="Proteomes" id="UP000017246"/>
    </source>
</evidence>
<evidence type="ECO:0000256" key="4">
    <source>
        <dbReference type="ARBA" id="ARBA00022989"/>
    </source>
</evidence>
<dbReference type="PROSITE" id="PS50216">
    <property type="entry name" value="DHHC"/>
    <property type="match status" value="1"/>
</dbReference>
<name>A0A068YIA7_ECHMU</name>
<dbReference type="Gene3D" id="1.25.40.20">
    <property type="entry name" value="Ankyrin repeat-containing domain"/>
    <property type="match status" value="1"/>
</dbReference>
<evidence type="ECO:0000256" key="8">
    <source>
        <dbReference type="RuleBase" id="RU079119"/>
    </source>
</evidence>
<keyword evidence="6 8" id="KW-0472">Membrane</keyword>
<dbReference type="Proteomes" id="UP000017246">
    <property type="component" value="Unassembled WGS sequence"/>
</dbReference>
<dbReference type="SUPFAM" id="SSF48403">
    <property type="entry name" value="Ankyrin repeat"/>
    <property type="match status" value="1"/>
</dbReference>
<gene>
    <name evidence="10" type="ORF">EmuJ_000972100</name>
</gene>
<feature type="domain" description="Palmitoyltransferase DHHC" evidence="9">
    <location>
        <begin position="404"/>
        <end position="526"/>
    </location>
</feature>
<evidence type="ECO:0000256" key="3">
    <source>
        <dbReference type="ARBA" id="ARBA00022737"/>
    </source>
</evidence>
<dbReference type="AlphaFoldDB" id="A0A068YIA7"/>
<feature type="transmembrane region" description="Helical" evidence="8">
    <location>
        <begin position="286"/>
        <end position="309"/>
    </location>
</feature>
<feature type="transmembrane region" description="Helical" evidence="8">
    <location>
        <begin position="447"/>
        <end position="468"/>
    </location>
</feature>
<comment type="similarity">
    <text evidence="8">Belongs to the DHHC palmitoyltransferase family.</text>
</comment>
<keyword evidence="5 7" id="KW-0040">ANK repeat</keyword>
<dbReference type="EMBL" id="LN902842">
    <property type="protein sequence ID" value="CDS42026.2"/>
    <property type="molecule type" value="Genomic_DNA"/>
</dbReference>
<dbReference type="Pfam" id="PF01529">
    <property type="entry name" value="DHHC"/>
    <property type="match status" value="1"/>
</dbReference>
<dbReference type="PANTHER" id="PTHR24161">
    <property type="entry name" value="ANK_REP_REGION DOMAIN-CONTAINING PROTEIN-RELATED"/>
    <property type="match status" value="1"/>
</dbReference>
<dbReference type="InterPro" id="IPR002110">
    <property type="entry name" value="Ankyrin_rpt"/>
</dbReference>
<comment type="catalytic activity">
    <reaction evidence="8">
        <text>L-cysteinyl-[protein] + hexadecanoyl-CoA = S-hexadecanoyl-L-cysteinyl-[protein] + CoA</text>
        <dbReference type="Rhea" id="RHEA:36683"/>
        <dbReference type="Rhea" id="RHEA-COMP:10131"/>
        <dbReference type="Rhea" id="RHEA-COMP:11032"/>
        <dbReference type="ChEBI" id="CHEBI:29950"/>
        <dbReference type="ChEBI" id="CHEBI:57287"/>
        <dbReference type="ChEBI" id="CHEBI:57379"/>
        <dbReference type="ChEBI" id="CHEBI:74151"/>
        <dbReference type="EC" id="2.3.1.225"/>
    </reaction>
</comment>
<evidence type="ECO:0000256" key="6">
    <source>
        <dbReference type="ARBA" id="ARBA00023136"/>
    </source>
</evidence>
<evidence type="ECO:0000313" key="10">
    <source>
        <dbReference type="EMBL" id="CDS42026.2"/>
    </source>
</evidence>
<evidence type="ECO:0000256" key="7">
    <source>
        <dbReference type="PROSITE-ProRule" id="PRU00023"/>
    </source>
</evidence>
<organism evidence="10 11">
    <name type="scientific">Echinococcus multilocularis</name>
    <name type="common">Fox tapeworm</name>
    <dbReference type="NCBI Taxonomy" id="6211"/>
    <lineage>
        <taxon>Eukaryota</taxon>
        <taxon>Metazoa</taxon>
        <taxon>Spiralia</taxon>
        <taxon>Lophotrochozoa</taxon>
        <taxon>Platyhelminthes</taxon>
        <taxon>Cestoda</taxon>
        <taxon>Eucestoda</taxon>
        <taxon>Cyclophyllidea</taxon>
        <taxon>Taeniidae</taxon>
        <taxon>Echinococcus</taxon>
    </lineage>
</organism>
<evidence type="ECO:0000256" key="1">
    <source>
        <dbReference type="ARBA" id="ARBA00004141"/>
    </source>
</evidence>
<keyword evidence="2 8" id="KW-0812">Transmembrane</keyword>
<feature type="transmembrane region" description="Helical" evidence="8">
    <location>
        <begin position="321"/>
        <end position="339"/>
    </location>
</feature>
<dbReference type="InterPro" id="IPR036770">
    <property type="entry name" value="Ankyrin_rpt-contain_sf"/>
</dbReference>
<dbReference type="GO" id="GO:0000139">
    <property type="term" value="C:Golgi membrane"/>
    <property type="evidence" value="ECO:0007669"/>
    <property type="project" value="TreeGrafter"/>
</dbReference>
<dbReference type="eggNOG" id="KOG0509">
    <property type="taxonomic scope" value="Eukaryota"/>
</dbReference>
<dbReference type="Pfam" id="PF12796">
    <property type="entry name" value="Ank_2"/>
    <property type="match status" value="1"/>
</dbReference>
<evidence type="ECO:0000256" key="5">
    <source>
        <dbReference type="ARBA" id="ARBA00023043"/>
    </source>
</evidence>
<keyword evidence="8" id="KW-0808">Transferase</keyword>
<dbReference type="OMA" id="VMWISWI"/>
<feature type="repeat" description="ANK" evidence="7">
    <location>
        <begin position="120"/>
        <end position="152"/>
    </location>
</feature>
<dbReference type="SMART" id="SM00248">
    <property type="entry name" value="ANK"/>
    <property type="match status" value="6"/>
</dbReference>